<dbReference type="Pfam" id="PF00550">
    <property type="entry name" value="PP-binding"/>
    <property type="match status" value="1"/>
</dbReference>
<feature type="domain" description="PKS/mFAS DH" evidence="8">
    <location>
        <begin position="2351"/>
        <end position="2652"/>
    </location>
</feature>
<dbReference type="InterPro" id="IPR020615">
    <property type="entry name" value="Thiolase_acyl_enz_int_AS"/>
</dbReference>
<dbReference type="SUPFAM" id="SSF53901">
    <property type="entry name" value="Thiolase-like"/>
    <property type="match status" value="2"/>
</dbReference>
<dbReference type="Gene3D" id="3.40.47.10">
    <property type="match status" value="1"/>
</dbReference>
<feature type="region of interest" description="Disordered" evidence="5">
    <location>
        <begin position="1674"/>
        <end position="1698"/>
    </location>
</feature>
<evidence type="ECO:0000259" key="6">
    <source>
        <dbReference type="PROSITE" id="PS50075"/>
    </source>
</evidence>
<dbReference type="InterPro" id="IPR020841">
    <property type="entry name" value="PKS_Beta-ketoAc_synthase_dom"/>
</dbReference>
<dbReference type="Pfam" id="PF00698">
    <property type="entry name" value="Acyl_transf_1"/>
    <property type="match status" value="1"/>
</dbReference>
<dbReference type="SUPFAM" id="SSF51412">
    <property type="entry name" value="Inosine monophosphate dehydrogenase (IMPDH)"/>
    <property type="match status" value="2"/>
</dbReference>
<dbReference type="Pfam" id="PF02801">
    <property type="entry name" value="Ketoacyl-synt_C"/>
    <property type="match status" value="1"/>
</dbReference>
<dbReference type="InterPro" id="IPR036291">
    <property type="entry name" value="NAD(P)-bd_dom_sf"/>
</dbReference>
<dbReference type="SUPFAM" id="SSF55048">
    <property type="entry name" value="Probable ACP-binding domain of malonyl-CoA ACP transacylase"/>
    <property type="match status" value="1"/>
</dbReference>
<dbReference type="InterPro" id="IPR057326">
    <property type="entry name" value="KR_dom"/>
</dbReference>
<dbReference type="InterPro" id="IPR042104">
    <property type="entry name" value="PKS_dehydratase_sf"/>
</dbReference>
<dbReference type="InterPro" id="IPR016039">
    <property type="entry name" value="Thiolase-like"/>
</dbReference>
<dbReference type="InterPro" id="IPR001227">
    <property type="entry name" value="Ac_transferase_dom_sf"/>
</dbReference>
<protein>
    <submittedName>
        <fullName evidence="9">SDR family NAD(P)-dependent oxidoreductase</fullName>
    </submittedName>
</protein>
<dbReference type="InterPro" id="IPR014043">
    <property type="entry name" value="Acyl_transferase_dom"/>
</dbReference>
<feature type="domain" description="Carrier" evidence="6">
    <location>
        <begin position="1698"/>
        <end position="1776"/>
    </location>
</feature>
<dbReference type="InterPro" id="IPR009081">
    <property type="entry name" value="PP-bd_ACP"/>
</dbReference>
<dbReference type="PANTHER" id="PTHR43775:SF37">
    <property type="entry name" value="SI:DKEY-61P9.11"/>
    <property type="match status" value="1"/>
</dbReference>
<dbReference type="SMART" id="SM00825">
    <property type="entry name" value="PKS_KS"/>
    <property type="match status" value="1"/>
</dbReference>
<dbReference type="SUPFAM" id="SSF51735">
    <property type="entry name" value="NAD(P)-binding Rossmann-fold domains"/>
    <property type="match status" value="1"/>
</dbReference>
<dbReference type="GO" id="GO:0004312">
    <property type="term" value="F:fatty acid synthase activity"/>
    <property type="evidence" value="ECO:0007669"/>
    <property type="project" value="TreeGrafter"/>
</dbReference>
<dbReference type="PROSITE" id="PS50075">
    <property type="entry name" value="CARRIER"/>
    <property type="match status" value="1"/>
</dbReference>
<dbReference type="Gene3D" id="3.10.129.110">
    <property type="entry name" value="Polyketide synthase dehydratase"/>
    <property type="match status" value="1"/>
</dbReference>
<feature type="region of interest" description="C-terminal hotdog fold" evidence="4">
    <location>
        <begin position="2506"/>
        <end position="2652"/>
    </location>
</feature>
<evidence type="ECO:0000256" key="3">
    <source>
        <dbReference type="ARBA" id="ARBA00022679"/>
    </source>
</evidence>
<dbReference type="InterPro" id="IPR050091">
    <property type="entry name" value="PKS_NRPS_Biosynth_Enz"/>
</dbReference>
<dbReference type="InterPro" id="IPR018201">
    <property type="entry name" value="Ketoacyl_synth_AS"/>
</dbReference>
<feature type="region of interest" description="Disordered" evidence="5">
    <location>
        <begin position="1782"/>
        <end position="1813"/>
    </location>
</feature>
<feature type="compositionally biased region" description="Pro residues" evidence="5">
    <location>
        <begin position="1681"/>
        <end position="1691"/>
    </location>
</feature>
<evidence type="ECO:0000259" key="7">
    <source>
        <dbReference type="PROSITE" id="PS52004"/>
    </source>
</evidence>
<dbReference type="InterPro" id="IPR016036">
    <property type="entry name" value="Malonyl_transacylase_ACP-bd"/>
</dbReference>
<feature type="domain" description="Ketosynthase family 3 (KS3)" evidence="7">
    <location>
        <begin position="697"/>
        <end position="1156"/>
    </location>
</feature>
<dbReference type="Gene3D" id="3.40.366.10">
    <property type="entry name" value="Malonyl-Coenzyme A Acyl Carrier Protein, domain 2"/>
    <property type="match status" value="1"/>
</dbReference>
<dbReference type="EMBL" id="DTKJ01000040">
    <property type="protein sequence ID" value="HGZ11659.1"/>
    <property type="molecule type" value="Genomic_DNA"/>
</dbReference>
<dbReference type="Gene3D" id="3.30.70.250">
    <property type="entry name" value="Malonyl-CoA ACP transacylase, ACP-binding"/>
    <property type="match status" value="1"/>
</dbReference>
<dbReference type="Pfam" id="PF00109">
    <property type="entry name" value="ketoacyl-synt"/>
    <property type="match status" value="1"/>
</dbReference>
<dbReference type="Gene3D" id="1.10.1200.10">
    <property type="entry name" value="ACP-like"/>
    <property type="match status" value="1"/>
</dbReference>
<comment type="caution">
    <text evidence="4">Lacks conserved residue(s) required for the propagation of feature annotation.</text>
</comment>
<dbReference type="Pfam" id="PF03060">
    <property type="entry name" value="NMO"/>
    <property type="match status" value="1"/>
</dbReference>
<keyword evidence="2" id="KW-0597">Phosphoprotein</keyword>
<dbReference type="PANTHER" id="PTHR43775">
    <property type="entry name" value="FATTY ACID SYNTHASE"/>
    <property type="match status" value="1"/>
</dbReference>
<evidence type="ECO:0000256" key="1">
    <source>
        <dbReference type="ARBA" id="ARBA00022450"/>
    </source>
</evidence>
<dbReference type="InterPro" id="IPR014031">
    <property type="entry name" value="Ketoacyl_synth_C"/>
</dbReference>
<dbReference type="Gene3D" id="3.40.50.720">
    <property type="entry name" value="NAD(P)-binding Rossmann-like Domain"/>
    <property type="match status" value="1"/>
</dbReference>
<dbReference type="InterPro" id="IPR049551">
    <property type="entry name" value="PKS_DH_C"/>
</dbReference>
<dbReference type="GO" id="GO:0006633">
    <property type="term" value="P:fatty acid biosynthetic process"/>
    <property type="evidence" value="ECO:0007669"/>
    <property type="project" value="InterPro"/>
</dbReference>
<proteinExistence type="predicted"/>
<evidence type="ECO:0000256" key="5">
    <source>
        <dbReference type="SAM" id="MobiDB-lite"/>
    </source>
</evidence>
<dbReference type="SUPFAM" id="SSF52151">
    <property type="entry name" value="FabD/lysophospholipase-like"/>
    <property type="match status" value="1"/>
</dbReference>
<evidence type="ECO:0000256" key="2">
    <source>
        <dbReference type="ARBA" id="ARBA00022553"/>
    </source>
</evidence>
<dbReference type="SMART" id="SM00822">
    <property type="entry name" value="PKS_KR"/>
    <property type="match status" value="1"/>
</dbReference>
<dbReference type="PROSITE" id="PS52004">
    <property type="entry name" value="KS3_2"/>
    <property type="match status" value="1"/>
</dbReference>
<reference evidence="9" key="1">
    <citation type="journal article" date="2020" name="mSystems">
        <title>Genome- and Community-Level Interaction Insights into Carbon Utilization and Element Cycling Functions of Hydrothermarchaeota in Hydrothermal Sediment.</title>
        <authorList>
            <person name="Zhou Z."/>
            <person name="Liu Y."/>
            <person name="Xu W."/>
            <person name="Pan J."/>
            <person name="Luo Z.H."/>
            <person name="Li M."/>
        </authorList>
    </citation>
    <scope>NUCLEOTIDE SEQUENCE [LARGE SCALE GENOMIC DNA]</scope>
    <source>
        <strain evidence="9">SpSt-853</strain>
    </source>
</reference>
<dbReference type="InterPro" id="IPR013785">
    <property type="entry name" value="Aldolase_TIM"/>
</dbReference>
<dbReference type="PROSITE" id="PS00606">
    <property type="entry name" value="KS3_1"/>
    <property type="match status" value="1"/>
</dbReference>
<dbReference type="InterPro" id="IPR014030">
    <property type="entry name" value="Ketoacyl_synth_N"/>
</dbReference>
<sequence length="2652" mass="289199">MPADALPPFLATVWQPRDLHRTVVDLARDTATLAIFDFSRQKLSDWSDRLREVAATQIKISSADFLSAGLSEVVQAAGVDTLWVEYHPAEFPYEEGAFLSRIRELTGVCRVVPISGDVDFLLKVVQAASPPPMVALKGIEASGLVGSETLGVLYALLEQTLKDKPQAPGLVIWGGVGTPEAAAAFLASGARGVVLESLHWLTDLVSASPEFKEKLARLDLEHTAIVGRALGVACRVYDKGNSLAVRELKSLADRLLGEEDEEEARRTFAAYVKEHAVPAPESRLGRDELILLGPEAAFAPAFVRRFGSDTRRALFSFLEEVDRLLKEADKLKDCFRDSPAARELGTVYPFFQGAMTWISDVPEFALAVAEAGGLPTLALGLRDRQALDRDLGRVPEILKGRPFAINVLALPENPFLKEQLAWVEELRPPLTVIAAGDPAYAQRLNQQGLSVCYLAPNEGLLRLALKAGVRWVVLEGHEAGGHVGAHSTLTLAQMALELRRQEPELFRHAHVVLAGGIYNRATAFRAAMLGADGLQMGTVYLATREIVATGALSPLYQKMILEAGPGATTVSGETVGLGVRSLKTAKLKAILALEREFAAGREEEASFRRRLEALGARSLLIAARGVREPGGPRLDEDTCLREGQFMSGAVAGAISRVVSVAQLHEELASGPLNLACPRLAPLTGPVVLRHPTPKGSRERVAITGMALVNALGNSPREVWEASLARQSGIIEVPSTRWDHSLYYDPDPRAPEKTYCKVAAFQNLTITRKELGIPPQDFRTMSNSTKLTLWLAHQAIHESGILASGIPPERIAVLVSQNSGEVASTLRDLVIGIATPHLVRSLGKVITLPPHQMQAATEFLKSDLIRVDDTTLLGRLNCTAGGFICNKYGFRGPSYSVSAACATSLVALFAALMMLKNGVIDAAVVGGGEETLTPAHFLEFSALGALAGISGRLRRPEEMSRPFDAHRDGMVLGEGGAVIVIERESVARRRGVRIHAYITGIGASNSDQGMVESLAETQEIAIRAAFHDAAVSPETVDLVECHATATVQGDVEEVRALKAFFPQGRTTYLTSFKSQIGHTLGASGLNSLIRGVMAMQAGVIPPTLNYDTPDPAIDLESWGFRAPGTPEAWPVPPDRPRRLMVNAFGFGGANYVVHLEENLEDRAVVLVSPALEPRSVPPSAPVPEEEEAPPRVNGVSFFRAAIGGRPHHLAVLANNDREAQEKVAALSPFDPTISLTDRERRALERQGIFLAPAGASPPPLALVFAGQGTFYHGMGKELYDHFPPIRRWMDRLAEVADFDLLHLLFHSRDENLQRTLWQQPALFTLNYAIVRHLLDLGLRPTAMAGHSLGELVALCVAGVFSYEDGFRIVHKRAQCMDKAGDIKGDPGTMMAVNVPLDLLEAKVAARDNLYITNYNSPRQIVVGGGTQEVRALKEELDREGYWTYPLKVSMAFHSPIMKVIREEMQAFVDTITFHPPRIPVISNTTQRPYPDDPEEIKGIIMAHLESPVHWLQNVKTLWEDFGVRLFVEVGPKDTLCNLVMETIPEAVTIPTCDPEGEPQAFRTAAARLYTLGHLPKVRPNLTLDLSASAPGKSGPASGLASTPEMVAAIVQREINHFILESFGKYLKPAILAALRREVDPAFSEAALDRVLGTEASVSSVLPAILPQVPADSPALLSQAVSPPEPRPQPPEGAAPAPALSSGDYLERIIRIIMDATGYEREEIEPDMDLRQDLAIRSSRLPVIMDAAEREFGIVIKIEDFLGVRTVQDLADRLAQVVAQQGGAPAAPAPAAPQSLAPPVKALAEPESQAETSAPPLPLRRLVFRPAPLFGSSGGILSLKPGQTVAILRLGPGHDLAGQLEDFGRRRWQARMVRLDGEGLDNTPGGLDLRTPEGVQVAVQRLTELSPLAGLFLILADPVPGNLNFRDLPQVLTGLFQVVQTLMQSPAREFCVLLTRNLDHASPLEVLAQGLVGLFLAAAQEYPDFLFRSVRLGSDLDLQAALSQALNRDNGLVEIFLEGSQVLGLQAVEEPLSWRRELEPLLKPGDVVVISGGARGVTPYLAQALAPFSPRLVLLGRTLPDPEVDFEALLRDGGDEPALQRFLRKTRPELTGSRLEKELGRLKTHLEVVRTLKEFAHLGLKARYYPCNVADFEEVRNALSRVVEEWGRIDGVVHGAGITRDSFLALMTSEDFAQVVGVKLTGALNLLEAARPHGLRFMVALSSAACIQGNPGQANYAAANRAMSALLAAQSSLAGNLFAKALMLPPIEGVGMAAAPEIKELLKLKGLEPAYVHAREIAQFFVRELNLGRPEDVWVMPVRFLPQVKTTLLKLPEGAAETDSLTLAGVAAGQRDFPLVDRVRHLDLMRGELEAERVFHSDRDLWIDDHRPFKFLKHPPVSGIMAVETFIEAARLLYPHLKVVGLRQVAYRDLLDCPLGQARLARIFCRALQADAGQVLCQVTISSPMLSPSGRELDRWSTNFAGQVVLGVEPPVFSPLPGLPVSPEEMETRPMPPEEVADYYQNHTTMGRRYQVLHSLEGTAAGCIRGVVLYREIPDFSGFELNNYHYSPYLFEAFLHLVNFYLVMRDEKEERRMIPAGFGELRFRRPCRQGERVVLEARLINENPEGNTWNCRALDDSGDPLMQVQGLEVRWFTQ</sequence>
<dbReference type="CDD" id="cd00833">
    <property type="entry name" value="PKS"/>
    <property type="match status" value="1"/>
</dbReference>
<dbReference type="GO" id="GO:0004315">
    <property type="term" value="F:3-oxoacyl-[acyl-carrier-protein] synthase activity"/>
    <property type="evidence" value="ECO:0007669"/>
    <property type="project" value="InterPro"/>
</dbReference>
<evidence type="ECO:0000313" key="9">
    <source>
        <dbReference type="EMBL" id="HGZ11659.1"/>
    </source>
</evidence>
<evidence type="ECO:0000256" key="4">
    <source>
        <dbReference type="PROSITE-ProRule" id="PRU01363"/>
    </source>
</evidence>
<dbReference type="PROSITE" id="PS00098">
    <property type="entry name" value="THIOLASE_1"/>
    <property type="match status" value="1"/>
</dbReference>
<keyword evidence="1" id="KW-0596">Phosphopantetheine</keyword>
<dbReference type="InterPro" id="IPR049900">
    <property type="entry name" value="PKS_mFAS_DH"/>
</dbReference>
<organism evidence="9">
    <name type="scientific">Desulfobacca acetoxidans</name>
    <dbReference type="NCBI Taxonomy" id="60893"/>
    <lineage>
        <taxon>Bacteria</taxon>
        <taxon>Pseudomonadati</taxon>
        <taxon>Thermodesulfobacteriota</taxon>
        <taxon>Desulfobaccia</taxon>
        <taxon>Desulfobaccales</taxon>
        <taxon>Desulfobaccaceae</taxon>
        <taxon>Desulfobacca</taxon>
    </lineage>
</organism>
<dbReference type="Pfam" id="PF08659">
    <property type="entry name" value="KR"/>
    <property type="match status" value="1"/>
</dbReference>
<dbReference type="PROSITE" id="PS52019">
    <property type="entry name" value="PKS_MFAS_DH"/>
    <property type="match status" value="1"/>
</dbReference>
<evidence type="ECO:0000259" key="8">
    <source>
        <dbReference type="PROSITE" id="PS52019"/>
    </source>
</evidence>
<dbReference type="InterPro" id="IPR036736">
    <property type="entry name" value="ACP-like_sf"/>
</dbReference>
<name>A0A7C5EMD4_9BACT</name>
<comment type="caution">
    <text evidence="9">The sequence shown here is derived from an EMBL/GenBank/DDBJ whole genome shotgun (WGS) entry which is preliminary data.</text>
</comment>
<gene>
    <name evidence="9" type="ORF">ENW48_05530</name>
</gene>
<dbReference type="SUPFAM" id="SSF47336">
    <property type="entry name" value="ACP-like"/>
    <property type="match status" value="1"/>
</dbReference>
<accession>A0A7C5EMD4</accession>
<dbReference type="InterPro" id="IPR016035">
    <property type="entry name" value="Acyl_Trfase/lysoPLipase"/>
</dbReference>
<dbReference type="Gene3D" id="3.20.20.70">
    <property type="entry name" value="Aldolase class I"/>
    <property type="match status" value="2"/>
</dbReference>
<dbReference type="InterPro" id="IPR013968">
    <property type="entry name" value="PKS_KR"/>
</dbReference>
<dbReference type="Pfam" id="PF14765">
    <property type="entry name" value="PS-DH"/>
    <property type="match status" value="1"/>
</dbReference>
<dbReference type="SMART" id="SM00827">
    <property type="entry name" value="PKS_AT"/>
    <property type="match status" value="1"/>
</dbReference>
<feature type="region of interest" description="N-terminal hotdog fold" evidence="4">
    <location>
        <begin position="2351"/>
        <end position="2489"/>
    </location>
</feature>
<keyword evidence="3" id="KW-0808">Transferase</keyword>